<feature type="compositionally biased region" description="Low complexity" evidence="1">
    <location>
        <begin position="488"/>
        <end position="505"/>
    </location>
</feature>
<keyword evidence="2" id="KW-0472">Membrane</keyword>
<keyword evidence="4" id="KW-1185">Reference proteome</keyword>
<accession>A0A0W0GLA6</accession>
<dbReference type="AlphaFoldDB" id="A0A0W0GLA6"/>
<proteinExistence type="predicted"/>
<dbReference type="STRING" id="1217799.DEALK_02660"/>
<dbReference type="PATRIC" id="fig|1217799.6.peg.278"/>
<keyword evidence="2" id="KW-1133">Transmembrane helix</keyword>
<evidence type="ECO:0000256" key="1">
    <source>
        <dbReference type="SAM" id="MobiDB-lite"/>
    </source>
</evidence>
<evidence type="ECO:0000256" key="2">
    <source>
        <dbReference type="SAM" id="Phobius"/>
    </source>
</evidence>
<feature type="transmembrane region" description="Helical" evidence="2">
    <location>
        <begin position="534"/>
        <end position="553"/>
    </location>
</feature>
<feature type="region of interest" description="Disordered" evidence="1">
    <location>
        <begin position="488"/>
        <end position="530"/>
    </location>
</feature>
<protein>
    <recommendedName>
        <fullName evidence="5">MBG domain-containing protein</fullName>
    </recommendedName>
</protein>
<organism evidence="3 4">
    <name type="scientific">Dehalogenimonas alkenigignens</name>
    <dbReference type="NCBI Taxonomy" id="1217799"/>
    <lineage>
        <taxon>Bacteria</taxon>
        <taxon>Bacillati</taxon>
        <taxon>Chloroflexota</taxon>
        <taxon>Dehalococcoidia</taxon>
        <taxon>Dehalococcoidales</taxon>
        <taxon>Dehalococcoidaceae</taxon>
        <taxon>Dehalogenimonas</taxon>
    </lineage>
</organism>
<sequence length="558" mass="56042">MIAKIGGVTYSSTAIDSQGRYGYSPVFQVPADDPDTPAKEGGVAGDTVSIYVAGVLATTTTFQNGVVAQLNLSIPKLDQTITFGALATKTYGDADFTVSATASSGLAVTFTASGNCTVTGNTVHITGAGSGIITAHQAGNANYNAAPDVPQTFTINKATPTATLGVSNSPVTYDGATHSATVGVTASSTPGTVANVQTGGAANQTNAGTYAVTADFVPNDSTNYNSLTGVSAGNFVIDKANQTITFGALATKTYGDADFTVSATASSGLAVTFIASGNCTVSGNTVHITGAGSGTITVQQAGNANYNAAPDVPQTFTINNPSGGGGGGGGFGNQLIGINLSGNSPWMDGNGKSVTAGAISTPDGKLTLSIPVGVFIWNAAGAAQPYVSSNTIDAPPAVPSGQKLIKCFELGPSGVTFNPAISVIFNYTSADLSGGVSESSLYIAWWNGTAWVQLTSTVDATAKTVTAAITHFTTFGLFAQTVPATTVPPTTTLPPTTTVPSTATTTPPPTTTVPPPATTTAPTTQPPDQTKPNWLIPMFFVGAALLLGIILFARSQKK</sequence>
<evidence type="ECO:0000313" key="4">
    <source>
        <dbReference type="Proteomes" id="UP000053947"/>
    </source>
</evidence>
<reference evidence="3 4" key="1">
    <citation type="submission" date="2015-06" db="EMBL/GenBank/DDBJ databases">
        <title>Genome sequence of the organohalide-respiring Dehalogenimonas alkenigignens type strain (IP3-3T).</title>
        <authorList>
            <person name="Key T.A."/>
            <person name="Richmond D.P."/>
            <person name="Bowman K.S."/>
            <person name="Cho Y.-J."/>
            <person name="Chun J."/>
            <person name="da Costa M.S."/>
            <person name="Rainey F.A."/>
            <person name="Moe W.M."/>
        </authorList>
    </citation>
    <scope>NUCLEOTIDE SEQUENCE [LARGE SCALE GENOMIC DNA]</scope>
    <source>
        <strain evidence="3 4">IP3-3</strain>
    </source>
</reference>
<evidence type="ECO:0000313" key="3">
    <source>
        <dbReference type="EMBL" id="KTB49353.1"/>
    </source>
</evidence>
<gene>
    <name evidence="3" type="ORF">DEALK_02660</name>
</gene>
<name>A0A0W0GLA6_9CHLR</name>
<dbReference type="Proteomes" id="UP000053947">
    <property type="component" value="Unassembled WGS sequence"/>
</dbReference>
<keyword evidence="2" id="KW-0812">Transmembrane</keyword>
<dbReference type="EMBL" id="LFDV01000001">
    <property type="protein sequence ID" value="KTB49353.1"/>
    <property type="molecule type" value="Genomic_DNA"/>
</dbReference>
<feature type="compositionally biased region" description="Low complexity" evidence="1">
    <location>
        <begin position="518"/>
        <end position="527"/>
    </location>
</feature>
<feature type="compositionally biased region" description="Pro residues" evidence="1">
    <location>
        <begin position="506"/>
        <end position="517"/>
    </location>
</feature>
<comment type="caution">
    <text evidence="3">The sequence shown here is derived from an EMBL/GenBank/DDBJ whole genome shotgun (WGS) entry which is preliminary data.</text>
</comment>
<evidence type="ECO:0008006" key="5">
    <source>
        <dbReference type="Google" id="ProtNLM"/>
    </source>
</evidence>